<evidence type="ECO:0008006" key="3">
    <source>
        <dbReference type="Google" id="ProtNLM"/>
    </source>
</evidence>
<reference evidence="2" key="1">
    <citation type="journal article" date="2019" name="Int. J. Syst. Evol. Microbiol.">
        <title>The Global Catalogue of Microorganisms (GCM) 10K type strain sequencing project: providing services to taxonomists for standard genome sequencing and annotation.</title>
        <authorList>
            <consortium name="The Broad Institute Genomics Platform"/>
            <consortium name="The Broad Institute Genome Sequencing Center for Infectious Disease"/>
            <person name="Wu L."/>
            <person name="Ma J."/>
        </authorList>
    </citation>
    <scope>NUCLEOTIDE SEQUENCE [LARGE SCALE GENOMIC DNA]</scope>
    <source>
        <strain evidence="2">JCM 18410</strain>
    </source>
</reference>
<evidence type="ECO:0000313" key="1">
    <source>
        <dbReference type="EMBL" id="GAA5041002.1"/>
    </source>
</evidence>
<name>A0ABP9JPX0_9ACTN</name>
<dbReference type="InterPro" id="IPR046198">
    <property type="entry name" value="DUF6230"/>
</dbReference>
<dbReference type="RefSeq" id="WP_345666486.1">
    <property type="nucleotide sequence ID" value="NZ_BAABKC010000001.1"/>
</dbReference>
<organism evidence="1 2">
    <name type="scientific">Streptomyces similanensis</name>
    <dbReference type="NCBI Taxonomy" id="1274988"/>
    <lineage>
        <taxon>Bacteria</taxon>
        <taxon>Bacillati</taxon>
        <taxon>Actinomycetota</taxon>
        <taxon>Actinomycetes</taxon>
        <taxon>Kitasatosporales</taxon>
        <taxon>Streptomycetaceae</taxon>
        <taxon>Streptomyces</taxon>
    </lineage>
</organism>
<evidence type="ECO:0000313" key="2">
    <source>
        <dbReference type="Proteomes" id="UP001500124"/>
    </source>
</evidence>
<dbReference type="Pfam" id="PF19741">
    <property type="entry name" value="DUF6230"/>
    <property type="match status" value="1"/>
</dbReference>
<comment type="caution">
    <text evidence="1">The sequence shown here is derived from an EMBL/GenBank/DDBJ whole genome shotgun (WGS) entry which is preliminary data.</text>
</comment>
<keyword evidence="2" id="KW-1185">Reference proteome</keyword>
<dbReference type="PROSITE" id="PS51318">
    <property type="entry name" value="TAT"/>
    <property type="match status" value="1"/>
</dbReference>
<protein>
    <recommendedName>
        <fullName evidence="3">Cholesterol esterase</fullName>
    </recommendedName>
</protein>
<dbReference type="InterPro" id="IPR006311">
    <property type="entry name" value="TAT_signal"/>
</dbReference>
<gene>
    <name evidence="1" type="ORF">GCM10023336_00650</name>
</gene>
<dbReference type="Proteomes" id="UP001500124">
    <property type="component" value="Unassembled WGS sequence"/>
</dbReference>
<accession>A0ABP9JPX0</accession>
<proteinExistence type="predicted"/>
<dbReference type="EMBL" id="BAABKC010000001">
    <property type="protein sequence ID" value="GAA5041002.1"/>
    <property type="molecule type" value="Genomic_DNA"/>
</dbReference>
<sequence length="238" mass="24365">MTEPAHPPHAREPAPAVEGRTHWRRASLLAAPAAVAAAALVASMATGALAVEFRAQGTPLQLTTSSLYGHAYGAATVDQPVTRADGSAGTVPVLRMAFADGRVNGLCLSQRQRALGMTYTVLLTLDDKDPATWEVRTGPTVIDLVSASGVLDLDGVVDINVNGRDAGAGADGPGVALGSGPDRFGLRADYAKFHSIDARIQDIQIPGALTTPGLTIDVRPGAVQCPAPQPPKGTPAGP</sequence>